<keyword evidence="3" id="KW-1185">Reference proteome</keyword>
<dbReference type="Proteomes" id="UP000479710">
    <property type="component" value="Unassembled WGS sequence"/>
</dbReference>
<evidence type="ECO:0000313" key="3">
    <source>
        <dbReference type="Proteomes" id="UP000479710"/>
    </source>
</evidence>
<dbReference type="InterPro" id="IPR032838">
    <property type="entry name" value="Vwaint_dom"/>
</dbReference>
<reference evidence="2 3" key="1">
    <citation type="submission" date="2019-11" db="EMBL/GenBank/DDBJ databases">
        <title>Whole genome sequence of Oryza granulata.</title>
        <authorList>
            <person name="Li W."/>
        </authorList>
    </citation>
    <scope>NUCLEOTIDE SEQUENCE [LARGE SCALE GENOMIC DNA]</scope>
    <source>
        <strain evidence="3">cv. Menghai</strain>
        <tissue evidence="2">Leaf</tissue>
    </source>
</reference>
<sequence length="73" mass="7972">MSGDAMCAALVAELRELSECASDERDYVQTGRACMLAGMSSHAQQRALSVRLSGIQFQVHVILTHVYTILICD</sequence>
<protein>
    <recommendedName>
        <fullName evidence="1">VWA-Hint protein Vwaint domain-containing protein</fullName>
    </recommendedName>
</protein>
<organism evidence="2 3">
    <name type="scientific">Oryza meyeriana var. granulata</name>
    <dbReference type="NCBI Taxonomy" id="110450"/>
    <lineage>
        <taxon>Eukaryota</taxon>
        <taxon>Viridiplantae</taxon>
        <taxon>Streptophyta</taxon>
        <taxon>Embryophyta</taxon>
        <taxon>Tracheophyta</taxon>
        <taxon>Spermatophyta</taxon>
        <taxon>Magnoliopsida</taxon>
        <taxon>Liliopsida</taxon>
        <taxon>Poales</taxon>
        <taxon>Poaceae</taxon>
        <taxon>BOP clade</taxon>
        <taxon>Oryzoideae</taxon>
        <taxon>Oryzeae</taxon>
        <taxon>Oryzinae</taxon>
        <taxon>Oryza</taxon>
        <taxon>Oryza meyeriana</taxon>
    </lineage>
</organism>
<dbReference type="OrthoDB" id="712852at2759"/>
<evidence type="ECO:0000259" key="1">
    <source>
        <dbReference type="Pfam" id="PF14624"/>
    </source>
</evidence>
<dbReference type="Pfam" id="PF14624">
    <property type="entry name" value="Vwaint"/>
    <property type="match status" value="1"/>
</dbReference>
<gene>
    <name evidence="2" type="ORF">E2562_000324</name>
</gene>
<dbReference type="EMBL" id="SPHZ02000008">
    <property type="protein sequence ID" value="KAF0901443.1"/>
    <property type="molecule type" value="Genomic_DNA"/>
</dbReference>
<evidence type="ECO:0000313" key="2">
    <source>
        <dbReference type="EMBL" id="KAF0901443.1"/>
    </source>
</evidence>
<feature type="domain" description="VWA-Hint protein Vwaint" evidence="1">
    <location>
        <begin position="4"/>
        <end position="55"/>
    </location>
</feature>
<name>A0A6G1CP71_9ORYZ</name>
<dbReference type="AlphaFoldDB" id="A0A6G1CP71"/>
<proteinExistence type="predicted"/>
<accession>A0A6G1CP71</accession>
<comment type="caution">
    <text evidence="2">The sequence shown here is derived from an EMBL/GenBank/DDBJ whole genome shotgun (WGS) entry which is preliminary data.</text>
</comment>